<evidence type="ECO:0000313" key="2">
    <source>
        <dbReference type="Proteomes" id="UP000252519"/>
    </source>
</evidence>
<gene>
    <name evidence="1" type="ORF">ANCCAN_19363</name>
</gene>
<dbReference type="EMBL" id="JOJR01000738">
    <property type="protein sequence ID" value="RCN34794.1"/>
    <property type="molecule type" value="Genomic_DNA"/>
</dbReference>
<comment type="caution">
    <text evidence="1">The sequence shown here is derived from an EMBL/GenBank/DDBJ whole genome shotgun (WGS) entry which is preliminary data.</text>
</comment>
<protein>
    <submittedName>
        <fullName evidence="1">Uncharacterized protein</fullName>
    </submittedName>
</protein>
<reference evidence="1 2" key="1">
    <citation type="submission" date="2014-10" db="EMBL/GenBank/DDBJ databases">
        <title>Draft genome of the hookworm Ancylostoma caninum.</title>
        <authorList>
            <person name="Mitreva M."/>
        </authorList>
    </citation>
    <scope>NUCLEOTIDE SEQUENCE [LARGE SCALE GENOMIC DNA]</scope>
    <source>
        <strain evidence="1 2">Baltimore</strain>
    </source>
</reference>
<dbReference type="AlphaFoldDB" id="A0A368FRF0"/>
<evidence type="ECO:0000313" key="1">
    <source>
        <dbReference type="EMBL" id="RCN34794.1"/>
    </source>
</evidence>
<accession>A0A368FRF0</accession>
<name>A0A368FRF0_ANCCA</name>
<organism evidence="1 2">
    <name type="scientific">Ancylostoma caninum</name>
    <name type="common">Dog hookworm</name>
    <dbReference type="NCBI Taxonomy" id="29170"/>
    <lineage>
        <taxon>Eukaryota</taxon>
        <taxon>Metazoa</taxon>
        <taxon>Ecdysozoa</taxon>
        <taxon>Nematoda</taxon>
        <taxon>Chromadorea</taxon>
        <taxon>Rhabditida</taxon>
        <taxon>Rhabditina</taxon>
        <taxon>Rhabditomorpha</taxon>
        <taxon>Strongyloidea</taxon>
        <taxon>Ancylostomatidae</taxon>
        <taxon>Ancylostomatinae</taxon>
        <taxon>Ancylostoma</taxon>
    </lineage>
</organism>
<sequence length="138" mass="15930">MDWSAKRRPLFWCIWNESVGRGPCFVFNVLSNDERTEKLKKAWKCGAMRRRALRLAIWGNGPIAEQCCPDPPEHTTSHLGTVKLFTICAVSPLIWSAQQSQSVFIRSNPMTIVQQSYVWSGTSQIFRRFVSDHNFRLL</sequence>
<proteinExistence type="predicted"/>
<dbReference type="Proteomes" id="UP000252519">
    <property type="component" value="Unassembled WGS sequence"/>
</dbReference>
<keyword evidence="2" id="KW-1185">Reference proteome</keyword>